<dbReference type="GO" id="GO:0045944">
    <property type="term" value="P:positive regulation of transcription by RNA polymerase II"/>
    <property type="evidence" value="ECO:0007669"/>
    <property type="project" value="TreeGrafter"/>
</dbReference>
<reference evidence="6" key="1">
    <citation type="submission" date="2020-04" db="EMBL/GenBank/DDBJ databases">
        <title>Genome Assembly and Annotation of Botryosphaeria dothidea sdau 11-99, a Latent Pathogen of Apple Fruit Ring Rot in China.</title>
        <authorList>
            <person name="Yu C."/>
            <person name="Diao Y."/>
            <person name="Lu Q."/>
            <person name="Zhao J."/>
            <person name="Cui S."/>
            <person name="Peng C."/>
            <person name="He B."/>
            <person name="Liu H."/>
        </authorList>
    </citation>
    <scope>NUCLEOTIDE SEQUENCE [LARGE SCALE GENOMIC DNA]</scope>
    <source>
        <strain evidence="6">Sdau11-99</strain>
    </source>
</reference>
<evidence type="ECO:0000256" key="1">
    <source>
        <dbReference type="ARBA" id="ARBA00022723"/>
    </source>
</evidence>
<evidence type="ECO:0000313" key="6">
    <source>
        <dbReference type="EMBL" id="KAF4307404.1"/>
    </source>
</evidence>
<dbReference type="AlphaFoldDB" id="A0A8H4N1I8"/>
<keyword evidence="2" id="KW-0677">Repeat</keyword>
<dbReference type="SMART" id="SM00355">
    <property type="entry name" value="ZnF_C2H2"/>
    <property type="match status" value="4"/>
</dbReference>
<evidence type="ECO:0000313" key="7">
    <source>
        <dbReference type="Proteomes" id="UP000572817"/>
    </source>
</evidence>
<dbReference type="EMBL" id="WWBZ02000022">
    <property type="protein sequence ID" value="KAF4307404.1"/>
    <property type="molecule type" value="Genomic_DNA"/>
</dbReference>
<dbReference type="OrthoDB" id="3939438at2759"/>
<dbReference type="GO" id="GO:0008270">
    <property type="term" value="F:zinc ion binding"/>
    <property type="evidence" value="ECO:0007669"/>
    <property type="project" value="UniProtKB-KW"/>
</dbReference>
<dbReference type="Gene3D" id="3.30.160.60">
    <property type="entry name" value="Classic Zinc Finger"/>
    <property type="match status" value="1"/>
</dbReference>
<evidence type="ECO:0000259" key="5">
    <source>
        <dbReference type="PROSITE" id="PS00028"/>
    </source>
</evidence>
<dbReference type="GO" id="GO:0000981">
    <property type="term" value="F:DNA-binding transcription factor activity, RNA polymerase II-specific"/>
    <property type="evidence" value="ECO:0007669"/>
    <property type="project" value="TreeGrafter"/>
</dbReference>
<dbReference type="InterPro" id="IPR050329">
    <property type="entry name" value="GLI_C2H2-zinc-finger"/>
</dbReference>
<dbReference type="PANTHER" id="PTHR19818:SF139">
    <property type="entry name" value="PAIR-RULE PROTEIN ODD-PAIRED"/>
    <property type="match status" value="1"/>
</dbReference>
<dbReference type="PANTHER" id="PTHR19818">
    <property type="entry name" value="ZINC FINGER PROTEIN ZIC AND GLI"/>
    <property type="match status" value="1"/>
</dbReference>
<dbReference type="Proteomes" id="UP000572817">
    <property type="component" value="Unassembled WGS sequence"/>
</dbReference>
<gene>
    <name evidence="6" type="ORF">GTA08_BOTSDO04188</name>
</gene>
<keyword evidence="7" id="KW-1185">Reference proteome</keyword>
<comment type="caution">
    <text evidence="6">The sequence shown here is derived from an EMBL/GenBank/DDBJ whole genome shotgun (WGS) entry which is preliminary data.</text>
</comment>
<keyword evidence="3" id="KW-0863">Zinc-finger</keyword>
<keyword evidence="4" id="KW-0862">Zinc</keyword>
<feature type="domain" description="C2H2-type" evidence="5">
    <location>
        <begin position="206"/>
        <end position="229"/>
    </location>
</feature>
<protein>
    <recommendedName>
        <fullName evidence="5">C2H2-type domain-containing protein</fullName>
    </recommendedName>
</protein>
<name>A0A8H4N1I8_9PEZI</name>
<dbReference type="InterPro" id="IPR013087">
    <property type="entry name" value="Znf_C2H2_type"/>
</dbReference>
<dbReference type="GO" id="GO:0000122">
    <property type="term" value="P:negative regulation of transcription by RNA polymerase II"/>
    <property type="evidence" value="ECO:0007669"/>
    <property type="project" value="TreeGrafter"/>
</dbReference>
<accession>A0A8H4N1I8</accession>
<evidence type="ECO:0000256" key="2">
    <source>
        <dbReference type="ARBA" id="ARBA00022737"/>
    </source>
</evidence>
<dbReference type="PROSITE" id="PS00028">
    <property type="entry name" value="ZINC_FINGER_C2H2_1"/>
    <property type="match status" value="1"/>
</dbReference>
<keyword evidence="1" id="KW-0479">Metal-binding</keyword>
<evidence type="ECO:0000256" key="4">
    <source>
        <dbReference type="ARBA" id="ARBA00022833"/>
    </source>
</evidence>
<proteinExistence type="predicted"/>
<dbReference type="GO" id="GO:0005634">
    <property type="term" value="C:nucleus"/>
    <property type="evidence" value="ECO:0007669"/>
    <property type="project" value="UniProtKB-ARBA"/>
</dbReference>
<sequence>MDRNVNFDPVMQQWMQRPDPEGRWMELFDFTAADGQGQTGLPLTPFPCTTYEPVNWMLFTSSPNVSDMHAQNNIALASFLGHNLEATPDTHVEKQTEPVGFLLDDGFVFESGCRPIGHEVTEKEQTEDESPSVTRLKCRHHDCRTSKRTFARKYELARHMKKHAPPISYPCPVLGCAYTGQNALYRSDKLKVHLRMSHTDDALYQCPVQACTIRILPLDLMSGHARLHHQSKHQSIEVLGGYKKNLGAVVARCPIGSSKACKKWTGPAGLSSHILGHSEEDRTKFRAEFEDAGFDSVSGNIVCPICSDLILDNEEFATHIHTRHLLEPDSEGAEHFNACYEALLSQSRIKADVSWRRLWDFPWPYDFKECQSCPGCGLSLVKNSRWGLDAHQESIKKHLRMHKEDIAEVIQHRRQILKHYPEIVHHPIFDDLRVTYTATTITASH</sequence>
<dbReference type="GO" id="GO:0000978">
    <property type="term" value="F:RNA polymerase II cis-regulatory region sequence-specific DNA binding"/>
    <property type="evidence" value="ECO:0007669"/>
    <property type="project" value="TreeGrafter"/>
</dbReference>
<evidence type="ECO:0000256" key="3">
    <source>
        <dbReference type="ARBA" id="ARBA00022771"/>
    </source>
</evidence>
<organism evidence="6 7">
    <name type="scientific">Botryosphaeria dothidea</name>
    <dbReference type="NCBI Taxonomy" id="55169"/>
    <lineage>
        <taxon>Eukaryota</taxon>
        <taxon>Fungi</taxon>
        <taxon>Dikarya</taxon>
        <taxon>Ascomycota</taxon>
        <taxon>Pezizomycotina</taxon>
        <taxon>Dothideomycetes</taxon>
        <taxon>Dothideomycetes incertae sedis</taxon>
        <taxon>Botryosphaeriales</taxon>
        <taxon>Botryosphaeriaceae</taxon>
        <taxon>Botryosphaeria</taxon>
    </lineage>
</organism>